<protein>
    <submittedName>
        <fullName evidence="1">Uncharacterized protein</fullName>
    </submittedName>
</protein>
<keyword evidence="2" id="KW-1185">Reference proteome</keyword>
<dbReference type="AlphaFoldDB" id="A0A8X6NME9"/>
<reference evidence="1" key="1">
    <citation type="submission" date="2020-08" db="EMBL/GenBank/DDBJ databases">
        <title>Multicomponent nature underlies the extraordinary mechanical properties of spider dragline silk.</title>
        <authorList>
            <person name="Kono N."/>
            <person name="Nakamura H."/>
            <person name="Mori M."/>
            <person name="Yoshida Y."/>
            <person name="Ohtoshi R."/>
            <person name="Malay A.D."/>
            <person name="Moran D.A.P."/>
            <person name="Tomita M."/>
            <person name="Numata K."/>
            <person name="Arakawa K."/>
        </authorList>
    </citation>
    <scope>NUCLEOTIDE SEQUENCE</scope>
</reference>
<evidence type="ECO:0000313" key="2">
    <source>
        <dbReference type="Proteomes" id="UP000887013"/>
    </source>
</evidence>
<accession>A0A8X6NME9</accession>
<gene>
    <name evidence="1" type="ORF">NPIL_89081</name>
</gene>
<dbReference type="Proteomes" id="UP000887013">
    <property type="component" value="Unassembled WGS sequence"/>
</dbReference>
<proteinExistence type="predicted"/>
<dbReference type="EMBL" id="BMAW01105839">
    <property type="protein sequence ID" value="GFT21270.1"/>
    <property type="molecule type" value="Genomic_DNA"/>
</dbReference>
<name>A0A8X6NME9_NEPPI</name>
<organism evidence="1 2">
    <name type="scientific">Nephila pilipes</name>
    <name type="common">Giant wood spider</name>
    <name type="synonym">Nephila maculata</name>
    <dbReference type="NCBI Taxonomy" id="299642"/>
    <lineage>
        <taxon>Eukaryota</taxon>
        <taxon>Metazoa</taxon>
        <taxon>Ecdysozoa</taxon>
        <taxon>Arthropoda</taxon>
        <taxon>Chelicerata</taxon>
        <taxon>Arachnida</taxon>
        <taxon>Araneae</taxon>
        <taxon>Araneomorphae</taxon>
        <taxon>Entelegynae</taxon>
        <taxon>Araneoidea</taxon>
        <taxon>Nephilidae</taxon>
        <taxon>Nephila</taxon>
    </lineage>
</organism>
<sequence>MQYGFGVGRRSVSEVVARLSFRTYMHASLCGLVLRGLWMRPDIQSNDIVIKKPLSRLINWLTTEGGQGR</sequence>
<comment type="caution">
    <text evidence="1">The sequence shown here is derived from an EMBL/GenBank/DDBJ whole genome shotgun (WGS) entry which is preliminary data.</text>
</comment>
<evidence type="ECO:0000313" key="1">
    <source>
        <dbReference type="EMBL" id="GFT21270.1"/>
    </source>
</evidence>